<accession>A0A8T0HST3</accession>
<evidence type="ECO:0000313" key="2">
    <source>
        <dbReference type="Proteomes" id="UP000822688"/>
    </source>
</evidence>
<name>A0A8T0HST3_CERPU</name>
<dbReference type="AlphaFoldDB" id="A0A8T0HST3"/>
<gene>
    <name evidence="1" type="ORF">KC19_VG227000</name>
</gene>
<comment type="caution">
    <text evidence="1">The sequence shown here is derived from an EMBL/GenBank/DDBJ whole genome shotgun (WGS) entry which is preliminary data.</text>
</comment>
<reference evidence="1" key="1">
    <citation type="submission" date="2020-06" db="EMBL/GenBank/DDBJ databases">
        <title>WGS assembly of Ceratodon purpureus strain R40.</title>
        <authorList>
            <person name="Carey S.B."/>
            <person name="Jenkins J."/>
            <person name="Shu S."/>
            <person name="Lovell J.T."/>
            <person name="Sreedasyam A."/>
            <person name="Maumus F."/>
            <person name="Tiley G.P."/>
            <person name="Fernandez-Pozo N."/>
            <person name="Barry K."/>
            <person name="Chen C."/>
            <person name="Wang M."/>
            <person name="Lipzen A."/>
            <person name="Daum C."/>
            <person name="Saski C.A."/>
            <person name="Payton A.C."/>
            <person name="Mcbreen J.C."/>
            <person name="Conrad R.E."/>
            <person name="Kollar L.M."/>
            <person name="Olsson S."/>
            <person name="Huttunen S."/>
            <person name="Landis J.B."/>
            <person name="Wickett N.J."/>
            <person name="Johnson M.G."/>
            <person name="Rensing S.A."/>
            <person name="Grimwood J."/>
            <person name="Schmutz J."/>
            <person name="Mcdaniel S.F."/>
        </authorList>
    </citation>
    <scope>NUCLEOTIDE SEQUENCE</scope>
    <source>
        <strain evidence="1">R40</strain>
    </source>
</reference>
<sequence>MSGLVKWRNKVRARPVGFSTHTDSIFSSVMISPSTNQISSQLSQLLFVTMVSNSASASASSHRASTSSALESSSYLPNAEVVRKCLLTALASSYSLKAFCTRSSCIFIFATCTSNSP</sequence>
<dbReference type="EMBL" id="CM026426">
    <property type="protein sequence ID" value="KAG0573994.1"/>
    <property type="molecule type" value="Genomic_DNA"/>
</dbReference>
<proteinExistence type="predicted"/>
<dbReference type="Proteomes" id="UP000822688">
    <property type="component" value="Chromosome V"/>
</dbReference>
<organism evidence="1 2">
    <name type="scientific">Ceratodon purpureus</name>
    <name type="common">Fire moss</name>
    <name type="synonym">Dicranum purpureum</name>
    <dbReference type="NCBI Taxonomy" id="3225"/>
    <lineage>
        <taxon>Eukaryota</taxon>
        <taxon>Viridiplantae</taxon>
        <taxon>Streptophyta</taxon>
        <taxon>Embryophyta</taxon>
        <taxon>Bryophyta</taxon>
        <taxon>Bryophytina</taxon>
        <taxon>Bryopsida</taxon>
        <taxon>Dicranidae</taxon>
        <taxon>Pseudoditrichales</taxon>
        <taxon>Ditrichaceae</taxon>
        <taxon>Ceratodon</taxon>
    </lineage>
</organism>
<keyword evidence="2" id="KW-1185">Reference proteome</keyword>
<protein>
    <submittedName>
        <fullName evidence="1">Uncharacterized protein</fullName>
    </submittedName>
</protein>
<evidence type="ECO:0000313" key="1">
    <source>
        <dbReference type="EMBL" id="KAG0573994.1"/>
    </source>
</evidence>